<evidence type="ECO:0000313" key="2">
    <source>
        <dbReference type="Proteomes" id="UP000182649"/>
    </source>
</evidence>
<dbReference type="Proteomes" id="UP000182649">
    <property type="component" value="Unassembled WGS sequence"/>
</dbReference>
<sequence>MSRLYWLLTALVAYACDKDVLHVDDPFNIVVNGVSMSSADFLNKYCIEKEVEPTCLKVRHAVRTSIRGRGQRFSEDNSIPK</sequence>
<reference evidence="1 2" key="1">
    <citation type="submission" date="2016-10" db="EMBL/GenBank/DDBJ databases">
        <authorList>
            <person name="de Groot N.N."/>
        </authorList>
    </citation>
    <scope>NUCLEOTIDE SEQUENCE [LARGE SCALE GENOMIC DNA]</scope>
    <source>
        <strain evidence="1 2">Nl14</strain>
    </source>
</reference>
<protein>
    <submittedName>
        <fullName evidence="1">Uncharacterized protein</fullName>
    </submittedName>
</protein>
<dbReference type="AlphaFoldDB" id="A0A1I7I6A0"/>
<name>A0A1I7I6A0_9PROT</name>
<dbReference type="EMBL" id="FPBZ01000015">
    <property type="protein sequence ID" value="SFU68454.1"/>
    <property type="molecule type" value="Genomic_DNA"/>
</dbReference>
<proteinExistence type="predicted"/>
<organism evidence="1 2">
    <name type="scientific">Nitrosospira multiformis</name>
    <dbReference type="NCBI Taxonomy" id="1231"/>
    <lineage>
        <taxon>Bacteria</taxon>
        <taxon>Pseudomonadati</taxon>
        <taxon>Pseudomonadota</taxon>
        <taxon>Betaproteobacteria</taxon>
        <taxon>Nitrosomonadales</taxon>
        <taxon>Nitrosomonadaceae</taxon>
        <taxon>Nitrosospira</taxon>
    </lineage>
</organism>
<evidence type="ECO:0000313" key="1">
    <source>
        <dbReference type="EMBL" id="SFU68454.1"/>
    </source>
</evidence>
<dbReference type="PROSITE" id="PS51257">
    <property type="entry name" value="PROKAR_LIPOPROTEIN"/>
    <property type="match status" value="1"/>
</dbReference>
<gene>
    <name evidence="1" type="ORF">SAMN05216417_1153</name>
</gene>
<dbReference type="RefSeq" id="WP_074975432.1">
    <property type="nucleotide sequence ID" value="NZ_FPBZ01000015.1"/>
</dbReference>
<accession>A0A1I7I6A0</accession>